<proteinExistence type="predicted"/>
<feature type="domain" description="Thioredoxin" evidence="2">
    <location>
        <begin position="41"/>
        <end position="188"/>
    </location>
</feature>
<dbReference type="InterPro" id="IPR013766">
    <property type="entry name" value="Thioredoxin_domain"/>
</dbReference>
<dbReference type="Gene3D" id="3.40.30.10">
    <property type="entry name" value="Glutaredoxin"/>
    <property type="match status" value="1"/>
</dbReference>
<gene>
    <name evidence="3" type="ORF">J1777_04420</name>
</gene>
<dbReference type="PANTHER" id="PTHR42852:SF18">
    <property type="entry name" value="CHROMOSOME UNDETERMINED SCAFFOLD_47, WHOLE GENOME SHOTGUN SEQUENCE"/>
    <property type="match status" value="1"/>
</dbReference>
<evidence type="ECO:0000313" key="3">
    <source>
        <dbReference type="EMBL" id="MBO1249088.1"/>
    </source>
</evidence>
<dbReference type="EMBL" id="JAFNME010000006">
    <property type="protein sequence ID" value="MBO1249088.1"/>
    <property type="molecule type" value="Genomic_DNA"/>
</dbReference>
<reference evidence="3" key="1">
    <citation type="submission" date="2021-03" db="EMBL/GenBank/DDBJ databases">
        <title>Comamonas denitrificans.</title>
        <authorList>
            <person name="Finster K."/>
        </authorList>
    </citation>
    <scope>NUCLEOTIDE SEQUENCE</scope>
    <source>
        <strain evidence="3">MM2021_4</strain>
    </source>
</reference>
<dbReference type="Proteomes" id="UP000664731">
    <property type="component" value="Unassembled WGS sequence"/>
</dbReference>
<dbReference type="GO" id="GO:0016209">
    <property type="term" value="F:antioxidant activity"/>
    <property type="evidence" value="ECO:0007669"/>
    <property type="project" value="InterPro"/>
</dbReference>
<dbReference type="AlphaFoldDB" id="A0A939GYG1"/>
<dbReference type="InterPro" id="IPR000866">
    <property type="entry name" value="AhpC/TSA"/>
</dbReference>
<dbReference type="PANTHER" id="PTHR42852">
    <property type="entry name" value="THIOL:DISULFIDE INTERCHANGE PROTEIN DSBE"/>
    <property type="match status" value="1"/>
</dbReference>
<accession>A0A939GYG1</accession>
<name>A0A939GYG1_9BURK</name>
<dbReference type="PROSITE" id="PS51318">
    <property type="entry name" value="TAT"/>
    <property type="match status" value="1"/>
</dbReference>
<comment type="caution">
    <text evidence="3">The sequence shown here is derived from an EMBL/GenBank/DDBJ whole genome shotgun (WGS) entry which is preliminary data.</text>
</comment>
<evidence type="ECO:0000313" key="4">
    <source>
        <dbReference type="Proteomes" id="UP000664731"/>
    </source>
</evidence>
<dbReference type="PROSITE" id="PS00194">
    <property type="entry name" value="THIOREDOXIN_1"/>
    <property type="match status" value="1"/>
</dbReference>
<keyword evidence="1" id="KW-0676">Redox-active center</keyword>
<dbReference type="GO" id="GO:0015036">
    <property type="term" value="F:disulfide oxidoreductase activity"/>
    <property type="evidence" value="ECO:0007669"/>
    <property type="project" value="UniProtKB-ARBA"/>
</dbReference>
<organism evidence="3 4">
    <name type="scientific">Comamonas denitrificans</name>
    <dbReference type="NCBI Taxonomy" id="117506"/>
    <lineage>
        <taxon>Bacteria</taxon>
        <taxon>Pseudomonadati</taxon>
        <taxon>Pseudomonadota</taxon>
        <taxon>Betaproteobacteria</taxon>
        <taxon>Burkholderiales</taxon>
        <taxon>Comamonadaceae</taxon>
        <taxon>Comamonas</taxon>
    </lineage>
</organism>
<dbReference type="InterPro" id="IPR017937">
    <property type="entry name" value="Thioredoxin_CS"/>
</dbReference>
<dbReference type="InterPro" id="IPR036249">
    <property type="entry name" value="Thioredoxin-like_sf"/>
</dbReference>
<dbReference type="InterPro" id="IPR050553">
    <property type="entry name" value="Thioredoxin_ResA/DsbE_sf"/>
</dbReference>
<dbReference type="PROSITE" id="PS51352">
    <property type="entry name" value="THIOREDOXIN_2"/>
    <property type="match status" value="1"/>
</dbReference>
<evidence type="ECO:0000259" key="2">
    <source>
        <dbReference type="PROSITE" id="PS51352"/>
    </source>
</evidence>
<dbReference type="SUPFAM" id="SSF52833">
    <property type="entry name" value="Thioredoxin-like"/>
    <property type="match status" value="1"/>
</dbReference>
<dbReference type="InterPro" id="IPR006311">
    <property type="entry name" value="TAT_signal"/>
</dbReference>
<keyword evidence="4" id="KW-1185">Reference proteome</keyword>
<dbReference type="CDD" id="cd02966">
    <property type="entry name" value="TlpA_like_family"/>
    <property type="match status" value="1"/>
</dbReference>
<protein>
    <submittedName>
        <fullName evidence="3">TlpA family protein disulfide reductase</fullName>
    </submittedName>
</protein>
<dbReference type="Pfam" id="PF00578">
    <property type="entry name" value="AhpC-TSA"/>
    <property type="match status" value="1"/>
</dbReference>
<sequence length="188" mass="20006">MTSTDNKSARRQWLLAAGGVALTSAVGIGVWQAVRPAAGELDAGLAHFWAQQLPLASGEMVALQQFQGQGRPLLVNFWATWCPPCVKELPLLDQLAQTQAQAGGQGLRVLGIAADKAANVTRWLQRQPLSFPVVIAETGGVALTRPLGNSNGGLPFSLLFDGAGQLKQRRIGAFTEEILQRWMAAVAP</sequence>
<dbReference type="RefSeq" id="WP_207574628.1">
    <property type="nucleotide sequence ID" value="NZ_JAFNME010000006.1"/>
</dbReference>
<evidence type="ECO:0000256" key="1">
    <source>
        <dbReference type="ARBA" id="ARBA00023284"/>
    </source>
</evidence>